<proteinExistence type="predicted"/>
<feature type="domain" description="B box-type" evidence="3">
    <location>
        <begin position="71"/>
        <end position="112"/>
    </location>
</feature>
<evidence type="ECO:0000259" key="3">
    <source>
        <dbReference type="PROSITE" id="PS50119"/>
    </source>
</evidence>
<feature type="region of interest" description="Disordered" evidence="2">
    <location>
        <begin position="284"/>
        <end position="313"/>
    </location>
</feature>
<feature type="compositionally biased region" description="Low complexity" evidence="2">
    <location>
        <begin position="293"/>
        <end position="304"/>
    </location>
</feature>
<dbReference type="InterPro" id="IPR000315">
    <property type="entry name" value="Znf_B-box"/>
</dbReference>
<gene>
    <name evidence="4" type="ORF">KUTeg_022540</name>
</gene>
<protein>
    <recommendedName>
        <fullName evidence="3">B box-type domain-containing protein</fullName>
    </recommendedName>
</protein>
<dbReference type="PROSITE" id="PS50119">
    <property type="entry name" value="ZF_BBOX"/>
    <property type="match status" value="1"/>
</dbReference>
<comment type="caution">
    <text evidence="4">The sequence shown here is derived from an EMBL/GenBank/DDBJ whole genome shotgun (WGS) entry which is preliminary data.</text>
</comment>
<dbReference type="PANTHER" id="PTHR25462:SF296">
    <property type="entry name" value="MEIOTIC P26, ISOFORM F"/>
    <property type="match status" value="1"/>
</dbReference>
<dbReference type="InterPro" id="IPR047153">
    <property type="entry name" value="TRIM45/56/19-like"/>
</dbReference>
<dbReference type="Gene3D" id="3.30.160.60">
    <property type="entry name" value="Classic Zinc Finger"/>
    <property type="match status" value="1"/>
</dbReference>
<evidence type="ECO:0000313" key="5">
    <source>
        <dbReference type="Proteomes" id="UP001217089"/>
    </source>
</evidence>
<organism evidence="4 5">
    <name type="scientific">Tegillarca granosa</name>
    <name type="common">Malaysian cockle</name>
    <name type="synonym">Anadara granosa</name>
    <dbReference type="NCBI Taxonomy" id="220873"/>
    <lineage>
        <taxon>Eukaryota</taxon>
        <taxon>Metazoa</taxon>
        <taxon>Spiralia</taxon>
        <taxon>Lophotrochozoa</taxon>
        <taxon>Mollusca</taxon>
        <taxon>Bivalvia</taxon>
        <taxon>Autobranchia</taxon>
        <taxon>Pteriomorphia</taxon>
        <taxon>Arcoida</taxon>
        <taxon>Arcoidea</taxon>
        <taxon>Arcidae</taxon>
        <taxon>Tegillarca</taxon>
    </lineage>
</organism>
<dbReference type="Proteomes" id="UP001217089">
    <property type="component" value="Unassembled WGS sequence"/>
</dbReference>
<keyword evidence="1" id="KW-0862">Zinc</keyword>
<dbReference type="SUPFAM" id="SSF101898">
    <property type="entry name" value="NHL repeat"/>
    <property type="match status" value="1"/>
</dbReference>
<dbReference type="EMBL" id="JARBDR010000919">
    <property type="protein sequence ID" value="KAJ8301021.1"/>
    <property type="molecule type" value="Genomic_DNA"/>
</dbReference>
<keyword evidence="1" id="KW-0863">Zinc-finger</keyword>
<evidence type="ECO:0000256" key="1">
    <source>
        <dbReference type="PROSITE-ProRule" id="PRU00024"/>
    </source>
</evidence>
<evidence type="ECO:0000313" key="4">
    <source>
        <dbReference type="EMBL" id="KAJ8301021.1"/>
    </source>
</evidence>
<dbReference type="CDD" id="cd19756">
    <property type="entry name" value="Bbox2"/>
    <property type="match status" value="1"/>
</dbReference>
<dbReference type="Gene3D" id="2.120.10.30">
    <property type="entry name" value="TolB, C-terminal domain"/>
    <property type="match status" value="1"/>
</dbReference>
<name>A0ABQ9E9D1_TEGGR</name>
<keyword evidence="1" id="KW-0479">Metal-binding</keyword>
<reference evidence="4 5" key="1">
    <citation type="submission" date="2022-12" db="EMBL/GenBank/DDBJ databases">
        <title>Chromosome-level genome of Tegillarca granosa.</title>
        <authorList>
            <person name="Kim J."/>
        </authorList>
    </citation>
    <scope>NUCLEOTIDE SEQUENCE [LARGE SCALE GENOMIC DNA]</scope>
    <source>
        <strain evidence="4">Teg-2019</strain>
        <tissue evidence="4">Adductor muscle</tissue>
    </source>
</reference>
<dbReference type="SMART" id="SM00336">
    <property type="entry name" value="BBOX"/>
    <property type="match status" value="2"/>
</dbReference>
<dbReference type="InterPro" id="IPR011042">
    <property type="entry name" value="6-blade_b-propeller_TolB-like"/>
</dbReference>
<sequence>MAENLKQDHLRPGDKPVCDLCDAKIDYQLSKCLVCNVYMCRTCTTAHQRVLASKKHNIVPRIERAPSKTKDVSQMCKTHKDEEIIFHCNPCNDYICSECILGDHKGHDGVKFKDFANQKRREMNVKLNQARISQKSEITKIIKHIEEKEKENDDNDKDTENQIENRMKQIIADVNKNINCLTEEKTKIHQQNKDKLEAVKSQVKQGSPNFNILCTEYSELLRTGSDMEVVMSETEMYQNLQSVPSVDTDIDMHIKKSCFVPGKTDDKTLVSLCGYVQSFPDEEFLSSQPEPGSSSIDSRYSKSSLGVQTHPESHSAETKLLAELQPERNKFSRDFSPNVRVMSSFSIIAECVQSICSLSDDSAIINYYMRCDCDVVSVDEQVKNTFKFDFLPGDIKMTSHDNIIVTDNRKPLLHKLTTKGVKTQTISTSPLRPVALCEATDGNLLVSLVDKPSHKVGKSSRRLVSRITMDGNTIESYEYQNTSRLFTWPHGVSENINKDICVVDRTSKTSGRLVVVDNKGKLRYTYDGQKLNHSFYPRDVKCDKSGHVIVNDRNNIKVHILDLNGQFIRYIADENILKDNPICLELDKNDIVWVGGSMGNVYRLRNAK</sequence>
<dbReference type="PANTHER" id="PTHR25462">
    <property type="entry name" value="BONUS, ISOFORM C-RELATED"/>
    <property type="match status" value="1"/>
</dbReference>
<evidence type="ECO:0000256" key="2">
    <source>
        <dbReference type="SAM" id="MobiDB-lite"/>
    </source>
</evidence>
<keyword evidence="5" id="KW-1185">Reference proteome</keyword>
<dbReference type="Pfam" id="PF00643">
    <property type="entry name" value="zf-B_box"/>
    <property type="match status" value="1"/>
</dbReference>
<accession>A0ABQ9E9D1</accession>
<dbReference type="SUPFAM" id="SSF57845">
    <property type="entry name" value="B-box zinc-binding domain"/>
    <property type="match status" value="1"/>
</dbReference>